<dbReference type="Proteomes" id="UP001141434">
    <property type="component" value="Unassembled WGS sequence"/>
</dbReference>
<reference evidence="1" key="1">
    <citation type="submission" date="2022-11" db="EMBL/GenBank/DDBJ databases">
        <authorList>
            <person name="Petersen C."/>
        </authorList>
    </citation>
    <scope>NUCLEOTIDE SEQUENCE</scope>
    <source>
        <strain evidence="1">IBT 34128</strain>
    </source>
</reference>
<dbReference type="AlphaFoldDB" id="A0A9W9KG55"/>
<organism evidence="1 2">
    <name type="scientific">Penicillium alfredii</name>
    <dbReference type="NCBI Taxonomy" id="1506179"/>
    <lineage>
        <taxon>Eukaryota</taxon>
        <taxon>Fungi</taxon>
        <taxon>Dikarya</taxon>
        <taxon>Ascomycota</taxon>
        <taxon>Pezizomycotina</taxon>
        <taxon>Eurotiomycetes</taxon>
        <taxon>Eurotiomycetidae</taxon>
        <taxon>Eurotiales</taxon>
        <taxon>Aspergillaceae</taxon>
        <taxon>Penicillium</taxon>
    </lineage>
</organism>
<keyword evidence="2" id="KW-1185">Reference proteome</keyword>
<dbReference type="RefSeq" id="XP_056513562.1">
    <property type="nucleotide sequence ID" value="XM_056652495.1"/>
</dbReference>
<evidence type="ECO:0000313" key="2">
    <source>
        <dbReference type="Proteomes" id="UP001141434"/>
    </source>
</evidence>
<evidence type="ECO:0000313" key="1">
    <source>
        <dbReference type="EMBL" id="KAJ5104566.1"/>
    </source>
</evidence>
<proteinExistence type="predicted"/>
<sequence>MYLISGASAGAAIVLLETYYSLSLLVSKRVHSPQTFSYRNGIRRIKMIRVLRIVQASHPVPIRNHGNNIPGAVNDSHRILQIHGIPNRSRCASSESTSCIVENVVASVGPYVFQRRLGGPPDSNTVLE</sequence>
<dbReference type="EMBL" id="JAPMSZ010000004">
    <property type="protein sequence ID" value="KAJ5104566.1"/>
    <property type="molecule type" value="Genomic_DNA"/>
</dbReference>
<comment type="caution">
    <text evidence="1">The sequence shown here is derived from an EMBL/GenBank/DDBJ whole genome shotgun (WGS) entry which is preliminary data.</text>
</comment>
<dbReference type="GeneID" id="81391663"/>
<name>A0A9W9KG55_9EURO</name>
<reference evidence="1" key="2">
    <citation type="journal article" date="2023" name="IMA Fungus">
        <title>Comparative genomic study of the Penicillium genus elucidates a diverse pangenome and 15 lateral gene transfer events.</title>
        <authorList>
            <person name="Petersen C."/>
            <person name="Sorensen T."/>
            <person name="Nielsen M.R."/>
            <person name="Sondergaard T.E."/>
            <person name="Sorensen J.L."/>
            <person name="Fitzpatrick D.A."/>
            <person name="Frisvad J.C."/>
            <person name="Nielsen K.L."/>
        </authorList>
    </citation>
    <scope>NUCLEOTIDE SEQUENCE</scope>
    <source>
        <strain evidence="1">IBT 34128</strain>
    </source>
</reference>
<gene>
    <name evidence="1" type="ORF">NUU61_001913</name>
</gene>
<accession>A0A9W9KG55</accession>
<protein>
    <submittedName>
        <fullName evidence="1">Uncharacterized protein</fullName>
    </submittedName>
</protein>